<dbReference type="GO" id="GO:0005634">
    <property type="term" value="C:nucleus"/>
    <property type="evidence" value="ECO:0007669"/>
    <property type="project" value="TreeGrafter"/>
</dbReference>
<dbReference type="GO" id="GO:0008270">
    <property type="term" value="F:zinc ion binding"/>
    <property type="evidence" value="ECO:0007669"/>
    <property type="project" value="UniProtKB-KW"/>
</dbReference>
<feature type="region of interest" description="Disordered" evidence="6">
    <location>
        <begin position="933"/>
        <end position="957"/>
    </location>
</feature>
<accession>A0A8W8KLZ8</accession>
<dbReference type="InterPro" id="IPR013087">
    <property type="entry name" value="Znf_C2H2_type"/>
</dbReference>
<feature type="compositionally biased region" description="Basic and acidic residues" evidence="6">
    <location>
        <begin position="2261"/>
        <end position="2270"/>
    </location>
</feature>
<feature type="region of interest" description="Disordered" evidence="6">
    <location>
        <begin position="1403"/>
        <end position="1430"/>
    </location>
</feature>
<organism evidence="8 9">
    <name type="scientific">Magallana gigas</name>
    <name type="common">Pacific oyster</name>
    <name type="synonym">Crassostrea gigas</name>
    <dbReference type="NCBI Taxonomy" id="29159"/>
    <lineage>
        <taxon>Eukaryota</taxon>
        <taxon>Metazoa</taxon>
        <taxon>Spiralia</taxon>
        <taxon>Lophotrochozoa</taxon>
        <taxon>Mollusca</taxon>
        <taxon>Bivalvia</taxon>
        <taxon>Autobranchia</taxon>
        <taxon>Pteriomorphia</taxon>
        <taxon>Ostreida</taxon>
        <taxon>Ostreoidea</taxon>
        <taxon>Ostreidae</taxon>
        <taxon>Magallana</taxon>
    </lineage>
</organism>
<protein>
    <recommendedName>
        <fullName evidence="7">C2H2-type domain-containing protein</fullName>
    </recommendedName>
</protein>
<evidence type="ECO:0000256" key="4">
    <source>
        <dbReference type="ARBA" id="ARBA00022833"/>
    </source>
</evidence>
<feature type="domain" description="C2H2-type" evidence="7">
    <location>
        <begin position="479"/>
        <end position="507"/>
    </location>
</feature>
<feature type="compositionally biased region" description="Basic and acidic residues" evidence="6">
    <location>
        <begin position="1420"/>
        <end position="1430"/>
    </location>
</feature>
<dbReference type="EnsemblMetazoa" id="G23718.1">
    <property type="protein sequence ID" value="G23718.1:cds"/>
    <property type="gene ID" value="G23718"/>
</dbReference>
<dbReference type="PANTHER" id="PTHR24403">
    <property type="entry name" value="ZINC FINGER PROTEIN"/>
    <property type="match status" value="1"/>
</dbReference>
<name>A0A8W8KLZ8_MAGGI</name>
<dbReference type="PANTHER" id="PTHR24403:SF67">
    <property type="entry name" value="FI01116P-RELATED"/>
    <property type="match status" value="1"/>
</dbReference>
<evidence type="ECO:0000256" key="2">
    <source>
        <dbReference type="ARBA" id="ARBA00022737"/>
    </source>
</evidence>
<dbReference type="SMART" id="SM00355">
    <property type="entry name" value="ZnF_C2H2"/>
    <property type="match status" value="33"/>
</dbReference>
<keyword evidence="9" id="KW-1185">Reference proteome</keyword>
<evidence type="ECO:0000256" key="3">
    <source>
        <dbReference type="ARBA" id="ARBA00022771"/>
    </source>
</evidence>
<feature type="compositionally biased region" description="Basic and acidic residues" evidence="6">
    <location>
        <begin position="2204"/>
        <end position="2214"/>
    </location>
</feature>
<feature type="domain" description="C2H2-type" evidence="7">
    <location>
        <begin position="582"/>
        <end position="610"/>
    </location>
</feature>
<dbReference type="GO" id="GO:0045944">
    <property type="term" value="P:positive regulation of transcription by RNA polymerase II"/>
    <property type="evidence" value="ECO:0007669"/>
    <property type="project" value="TreeGrafter"/>
</dbReference>
<feature type="region of interest" description="Disordered" evidence="6">
    <location>
        <begin position="304"/>
        <end position="332"/>
    </location>
</feature>
<feature type="compositionally biased region" description="Polar residues" evidence="6">
    <location>
        <begin position="731"/>
        <end position="742"/>
    </location>
</feature>
<feature type="domain" description="C2H2-type" evidence="7">
    <location>
        <begin position="789"/>
        <end position="816"/>
    </location>
</feature>
<feature type="compositionally biased region" description="Basic and acidic residues" evidence="6">
    <location>
        <begin position="2104"/>
        <end position="2117"/>
    </location>
</feature>
<feature type="compositionally biased region" description="Low complexity" evidence="6">
    <location>
        <begin position="940"/>
        <end position="949"/>
    </location>
</feature>
<feature type="domain" description="C2H2-type" evidence="7">
    <location>
        <begin position="1283"/>
        <end position="1311"/>
    </location>
</feature>
<keyword evidence="1" id="KW-0479">Metal-binding</keyword>
<feature type="compositionally biased region" description="Low complexity" evidence="6">
    <location>
        <begin position="171"/>
        <end position="184"/>
    </location>
</feature>
<feature type="region of interest" description="Disordered" evidence="6">
    <location>
        <begin position="415"/>
        <end position="458"/>
    </location>
</feature>
<evidence type="ECO:0000256" key="1">
    <source>
        <dbReference type="ARBA" id="ARBA00022723"/>
    </source>
</evidence>
<keyword evidence="4" id="KW-0862">Zinc</keyword>
<dbReference type="InterPro" id="IPR036236">
    <property type="entry name" value="Znf_C2H2_sf"/>
</dbReference>
<dbReference type="OMA" id="VCTYCEY"/>
<feature type="compositionally biased region" description="Low complexity" evidence="6">
    <location>
        <begin position="2092"/>
        <end position="2102"/>
    </location>
</feature>
<dbReference type="Gene3D" id="3.30.160.60">
    <property type="entry name" value="Classic Zinc Finger"/>
    <property type="match status" value="15"/>
</dbReference>
<dbReference type="PROSITE" id="PS00028">
    <property type="entry name" value="ZINC_FINGER_C2H2_1"/>
    <property type="match status" value="9"/>
</dbReference>
<proteinExistence type="predicted"/>
<feature type="compositionally biased region" description="Low complexity" evidence="6">
    <location>
        <begin position="754"/>
        <end position="764"/>
    </location>
</feature>
<feature type="compositionally biased region" description="Basic and acidic residues" evidence="6">
    <location>
        <begin position="67"/>
        <end position="83"/>
    </location>
</feature>
<feature type="compositionally biased region" description="Acidic residues" evidence="6">
    <location>
        <begin position="2215"/>
        <end position="2232"/>
    </location>
</feature>
<feature type="region of interest" description="Disordered" evidence="6">
    <location>
        <begin position="63"/>
        <end position="92"/>
    </location>
</feature>
<feature type="compositionally biased region" description="Basic and acidic residues" evidence="6">
    <location>
        <begin position="2050"/>
        <end position="2060"/>
    </location>
</feature>
<feature type="compositionally biased region" description="Basic and acidic residues" evidence="6">
    <location>
        <begin position="2068"/>
        <end position="2091"/>
    </location>
</feature>
<feature type="region of interest" description="Disordered" evidence="6">
    <location>
        <begin position="170"/>
        <end position="200"/>
    </location>
</feature>
<feature type="compositionally biased region" description="Acidic residues" evidence="6">
    <location>
        <begin position="2187"/>
        <end position="2203"/>
    </location>
</feature>
<feature type="domain" description="C2H2-type" evidence="7">
    <location>
        <begin position="898"/>
        <end position="926"/>
    </location>
</feature>
<dbReference type="Pfam" id="PF13909">
    <property type="entry name" value="zf-H2C2_5"/>
    <property type="match status" value="2"/>
</dbReference>
<feature type="compositionally biased region" description="Basic and acidic residues" evidence="6">
    <location>
        <begin position="2023"/>
        <end position="2040"/>
    </location>
</feature>
<sequence length="2279" mass="259668">MGKTKPVNLPLHKCDLCEFATKNIYIFKRHRVRCKKERKKTKGKAKTTIPMFASAATAKGITISRIRPKDSDGQSSSKPDRKGSVNPSPAVPGKAKNRSYFCTDCGFSTGKSKAFLFHQVEVHSYVQSIFACSYCEYCSRFKQKIKKHVQMVHKTDIDSADIVTLYEGKSGRSSLPKSLSSGSRDSLEGPPTMVKPSRSSKVIPVSKGNVRSTGDGDNNIQEVVSSTGHVNFKCRKCAFSNPDRSYVQQHVNSSHLNAKQFSCTLCNFTTTKKIEFFAHKAEHGNAVDQGKGQKDRVEQMTANSPQIDAEFSSYYGDTSSHGDGEYDQGDPTDYPEDMEHNRAATFHCEECDYSTDFKPNYDRHRNNHTNSFANKCNFCSFSSDNDRAIIKHMATSHSSIDEDITVVIPHAPEEEDEAAVEIDTTRGTIDQSNHDTMDQSQSDYDRNDSLETSSSAGIEPKEHIVAKYSYKLQAPDGTYACPWCGLKYKRSWDLDRHMKLKHNKRMKNHLLQMLQEEQNDSLEAMEDMSYQDSDSSNLNSSELSNQMPFTAEDLKCQQCSFVGKCPRDVKKHSVVHTIEKRYKCPECSKQYKYVGDLNVHLRRDHKLEPSNVPILRVPMIPNRKSSPAMFKCPSCSFASPWKSELDRHSKKHKDDKPFLCNYCNYQSHWKGDIGRHMFKHHPAVMADGAKIEDVITILDDKLKDKERRSSLGDGDSDSGKFAYDMSDDNESYLSDPSQQQSDMYGHLDNDNEESNFSSNTETSFGNIDGTSSRGNSRSVSPSPSKDGVFKCEYCPFITNAPSKLSAHVSTHTNLKQYMCPVCGRRANWKWDIRKHIKRDHPDSDLDVVKMSEQEAEATIKSYMDTMPVVRREHHLNFDSTSKENKKNSEAFSPKWKGYKCGACGFKSSMRWTVSRHIRTVHNGKAIDIIYHGGDEDSKNKSGNSASASNTPESNKTEKPYMCAECGKRCAFKADVKKHYHYIHPYMDVKIIFIEGSSGTLLSPDELKPKSQNKLERLSKLNPAEAHKPFRCGERNCEKRTNSQGDLKRHYSFIHPNAEIKFYYKNETTPRNIDDPLNGKPMPTPPNKPLGSANPKVFGYIKPFKCSACGHRSNWKWDLNKHMRMKHPNTHASVITMDEGEAKATYHDYMRKLAAANHCSLIKSEEKRPTVIPEREKQGKEKIPSRSVFRQFKCSACPYRSNWRSDLARHIKRKHGPLRAKIVLLGTEEAKKSLTEYDYNPRNRRRKIKMRESGRIWKCAKCKFCNKDKILVMKHLSTHGVKAYKCSECGYATNYRSSAFRHIKAKHHTESMSICKVSIKYIKDFKTETSSKIEEDFSDEVQNESDENEYMSDEQSDSMRYLESFRCKLCTFQANWRSSVCRHIRQTHKTKDYSNLIDIVHKHYQPEEKKRTSSTSSDKMQPPKDEFKPPVDPKKHKCTICPYKTSKQNLLHFHMSCHKPQPGAQQEKCKFCPYYVVAKRLLHQHMRLHLQDMYLRQKEAASIKSTPTKKMSMFPPQSPSGTPKRYKCNICPYTTNSKNDFLYHKQFHRQKSTSEFKCDYCDYWVTHRRLINQHMKMHEAAGHSPGNVSPVSSSPCKSDITESSAIQDTVTLAMYKQRMISSKITPSISQKPAMSPMKIACSVGNRPGYALKNGVYRKMHTCDKCPYMNLRLRNLRLHQLMHGYRKSKNLLLKCPHCDYYVGSKGLLSHHLKVHQPSYRADTSMDLSVEMENGEENTTMLEEMDDTSSDVGEISYDNKVDSLYEIARWKKYSCEKCPYASAKKSHYERHVALHGSKQRCQCKYCDYSVPSNNLLNQHQKLHMTPNQNLLAVQSLSNLQMLSDVPADVALSSALPPLDKKGTFSVSVTHDHMDLYENSSELDIEPKKLYRCDRCPYANVRRDHLLAHLKFHMIKSELACPYCDYSVSKQHLLTQHIGVHFCPLPELSSWLAQNGEMDRVKQTKNPDLSEALFVAELYRADGCGKINTADTSNEDAAKAAPESVEEEKGEAAGEEIKPSSGEENSAEAKEATESCADKNREGDIEPDQTGIKAENKSTTEMKEIQPVNDQGTDKLENKAEENQTDGEIHQKPDNDNTNQQNNQTNLEKTEEKDGEVKQEGNETEAGHSVTEPDSNEYICQYCEREFSASDILVKHEMQHLVGNNYEEYLSQVQLLAELSEEEEDLLGEEISDVEMEEDEPEVEEEAEKVVDDVKGEGVDDGQGDVDDGHEEVDEEVSFKKDSTLDSTEDLIEGVDMEVEEGEKMEENMVHEDTTEVNTEQSG</sequence>
<feature type="domain" description="C2H2-type" evidence="7">
    <location>
        <begin position="2134"/>
        <end position="2156"/>
    </location>
</feature>
<dbReference type="PROSITE" id="PS50157">
    <property type="entry name" value="ZINC_FINGER_C2H2_2"/>
    <property type="match status" value="13"/>
</dbReference>
<evidence type="ECO:0000259" key="7">
    <source>
        <dbReference type="PROSITE" id="PS50157"/>
    </source>
</evidence>
<evidence type="ECO:0000256" key="6">
    <source>
        <dbReference type="SAM" id="MobiDB-lite"/>
    </source>
</evidence>
<evidence type="ECO:0000256" key="5">
    <source>
        <dbReference type="PROSITE-ProRule" id="PRU00042"/>
    </source>
</evidence>
<feature type="region of interest" description="Disordered" evidence="6">
    <location>
        <begin position="1982"/>
        <end position="2131"/>
    </location>
</feature>
<keyword evidence="3 5" id="KW-0863">Zinc-finger</keyword>
<feature type="domain" description="C2H2-type" evidence="7">
    <location>
        <begin position="1191"/>
        <end position="1219"/>
    </location>
</feature>
<keyword evidence="2" id="KW-0677">Repeat</keyword>
<dbReference type="OrthoDB" id="6077919at2759"/>
<feature type="domain" description="C2H2-type" evidence="7">
    <location>
        <begin position="630"/>
        <end position="657"/>
    </location>
</feature>
<dbReference type="InterPro" id="IPR050688">
    <property type="entry name" value="Zinc_finger/UBP_domain"/>
</dbReference>
<feature type="compositionally biased region" description="Basic and acidic residues" evidence="6">
    <location>
        <begin position="432"/>
        <end position="449"/>
    </location>
</feature>
<feature type="region of interest" description="Disordered" evidence="6">
    <location>
        <begin position="2187"/>
        <end position="2247"/>
    </location>
</feature>
<feature type="region of interest" description="Disordered" evidence="6">
    <location>
        <begin position="727"/>
        <end position="785"/>
    </location>
</feature>
<feature type="domain" description="C2H2-type" evidence="7">
    <location>
        <begin position="960"/>
        <end position="983"/>
    </location>
</feature>
<feature type="region of interest" description="Disordered" evidence="6">
    <location>
        <begin position="2260"/>
        <end position="2279"/>
    </location>
</feature>
<dbReference type="SUPFAM" id="SSF57667">
    <property type="entry name" value="beta-beta-alpha zinc fingers"/>
    <property type="match status" value="7"/>
</dbReference>
<reference evidence="8" key="1">
    <citation type="submission" date="2022-08" db="UniProtKB">
        <authorList>
            <consortium name="EnsemblMetazoa"/>
        </authorList>
    </citation>
    <scope>IDENTIFICATION</scope>
    <source>
        <strain evidence="8">05x7-T-G4-1.051#20</strain>
    </source>
</reference>
<evidence type="ECO:0000313" key="8">
    <source>
        <dbReference type="EnsemblMetazoa" id="G23718.1:cds"/>
    </source>
</evidence>
<feature type="domain" description="C2H2-type" evidence="7">
    <location>
        <begin position="1887"/>
        <end position="1914"/>
    </location>
</feature>
<feature type="domain" description="C2H2-type" evidence="7">
    <location>
        <begin position="1029"/>
        <end position="1059"/>
    </location>
</feature>
<evidence type="ECO:0000313" key="9">
    <source>
        <dbReference type="Proteomes" id="UP000005408"/>
    </source>
</evidence>
<feature type="domain" description="C2H2-type" evidence="7">
    <location>
        <begin position="1103"/>
        <end position="1131"/>
    </location>
</feature>
<feature type="domain" description="C2H2-type" evidence="7">
    <location>
        <begin position="1770"/>
        <end position="1797"/>
    </location>
</feature>
<feature type="compositionally biased region" description="Low complexity" evidence="6">
    <location>
        <begin position="771"/>
        <end position="784"/>
    </location>
</feature>
<dbReference type="Proteomes" id="UP000005408">
    <property type="component" value="Unassembled WGS sequence"/>
</dbReference>